<reference evidence="1" key="1">
    <citation type="submission" date="2018-11" db="EMBL/GenBank/DDBJ databases">
        <authorList>
            <consortium name="Pathogen Informatics"/>
        </authorList>
    </citation>
    <scope>NUCLEOTIDE SEQUENCE</scope>
</reference>
<name>A0A448XAL3_9PLAT</name>
<comment type="caution">
    <text evidence="1">The sequence shown here is derived from an EMBL/GenBank/DDBJ whole genome shotgun (WGS) entry which is preliminary data.</text>
</comment>
<dbReference type="EMBL" id="CAAALY010131279">
    <property type="protein sequence ID" value="VEL32188.1"/>
    <property type="molecule type" value="Genomic_DNA"/>
</dbReference>
<evidence type="ECO:0008006" key="3">
    <source>
        <dbReference type="Google" id="ProtNLM"/>
    </source>
</evidence>
<proteinExistence type="predicted"/>
<protein>
    <recommendedName>
        <fullName evidence="3">PH domain-containing protein</fullName>
    </recommendedName>
</protein>
<dbReference type="AlphaFoldDB" id="A0A448XAL3"/>
<evidence type="ECO:0000313" key="1">
    <source>
        <dbReference type="EMBL" id="VEL32188.1"/>
    </source>
</evidence>
<dbReference type="Proteomes" id="UP000784294">
    <property type="component" value="Unassembled WGS sequence"/>
</dbReference>
<keyword evidence="2" id="KW-1185">Reference proteome</keyword>
<evidence type="ECO:0000313" key="2">
    <source>
        <dbReference type="Proteomes" id="UP000784294"/>
    </source>
</evidence>
<organism evidence="1 2">
    <name type="scientific">Protopolystoma xenopodis</name>
    <dbReference type="NCBI Taxonomy" id="117903"/>
    <lineage>
        <taxon>Eukaryota</taxon>
        <taxon>Metazoa</taxon>
        <taxon>Spiralia</taxon>
        <taxon>Lophotrochozoa</taxon>
        <taxon>Platyhelminthes</taxon>
        <taxon>Monogenea</taxon>
        <taxon>Polyopisthocotylea</taxon>
        <taxon>Polystomatidea</taxon>
        <taxon>Polystomatidae</taxon>
        <taxon>Protopolystoma</taxon>
    </lineage>
</organism>
<gene>
    <name evidence="1" type="ORF">PXEA_LOCUS25628</name>
</gene>
<sequence length="183" mass="20268">MHDDWVPCQVHLLSDDTDTFLCIKSKPIPLSYADEDNRSTLSDFSLTNTISSRLNSSSRPFTALCNLSQYKSCCMRTVSVHDKALFALKLVPAGVLGNKKLFLATDNENELTTWLSICKPFVGKRGKSNAGIGKDSYNVTGTLSHIGSQDTLKVDCESTFDQDFEGDLMDNEVYEPYSSGNFL</sequence>
<dbReference type="OrthoDB" id="6243387at2759"/>
<accession>A0A448XAL3</accession>